<keyword evidence="1" id="KW-0472">Membrane</keyword>
<reference evidence="2" key="1">
    <citation type="submission" date="2019-12" db="EMBL/GenBank/DDBJ databases">
        <title>Genome sequencing and annotation of Brassica cretica.</title>
        <authorList>
            <person name="Studholme D.J."/>
            <person name="Sarris P.F."/>
        </authorList>
    </citation>
    <scope>NUCLEOTIDE SEQUENCE</scope>
    <source>
        <strain evidence="2">PFS-102/07</strain>
        <tissue evidence="2">Leaf</tissue>
    </source>
</reference>
<organism evidence="2">
    <name type="scientific">Brassica cretica</name>
    <name type="common">Mustard</name>
    <dbReference type="NCBI Taxonomy" id="69181"/>
    <lineage>
        <taxon>Eukaryota</taxon>
        <taxon>Viridiplantae</taxon>
        <taxon>Streptophyta</taxon>
        <taxon>Embryophyta</taxon>
        <taxon>Tracheophyta</taxon>
        <taxon>Spermatophyta</taxon>
        <taxon>Magnoliopsida</taxon>
        <taxon>eudicotyledons</taxon>
        <taxon>Gunneridae</taxon>
        <taxon>Pentapetalae</taxon>
        <taxon>rosids</taxon>
        <taxon>malvids</taxon>
        <taxon>Brassicales</taxon>
        <taxon>Brassicaceae</taxon>
        <taxon>Brassiceae</taxon>
        <taxon>Brassica</taxon>
    </lineage>
</organism>
<keyword evidence="4" id="KW-1185">Reference proteome</keyword>
<evidence type="ECO:0000256" key="1">
    <source>
        <dbReference type="SAM" id="Phobius"/>
    </source>
</evidence>
<reference evidence="3" key="2">
    <citation type="submission" date="2019-12" db="EMBL/GenBank/DDBJ databases">
        <authorList>
            <person name="Studholme D.J."/>
            <person name="Sarris P."/>
        </authorList>
    </citation>
    <scope>NUCLEOTIDE SEQUENCE</scope>
    <source>
        <strain evidence="3">PFS-1207/04</strain>
        <tissue evidence="3">Leaf</tissue>
    </source>
</reference>
<dbReference type="EMBL" id="QGKV02000832">
    <property type="protein sequence ID" value="KAF3552459.1"/>
    <property type="molecule type" value="Genomic_DNA"/>
</dbReference>
<feature type="transmembrane region" description="Helical" evidence="1">
    <location>
        <begin position="57"/>
        <end position="77"/>
    </location>
</feature>
<reference evidence="3 4" key="3">
    <citation type="journal article" date="2020" name="BMC Genomics">
        <title>Intraspecific diversification of the crop wild relative Brassica cretica Lam. using demographic model selection.</title>
        <authorList>
            <person name="Kioukis A."/>
            <person name="Michalopoulou V.A."/>
            <person name="Briers L."/>
            <person name="Pirintsos S."/>
            <person name="Studholme D.J."/>
            <person name="Pavlidis P."/>
            <person name="Sarris P.F."/>
        </authorList>
    </citation>
    <scope>NUCLEOTIDE SEQUENCE [LARGE SCALE GENOMIC DNA]</scope>
    <source>
        <strain evidence="4">cv. PFS-1207/04</strain>
        <strain evidence="3">PFS-1207/04</strain>
    </source>
</reference>
<protein>
    <submittedName>
        <fullName evidence="2">Uncharacterized protein</fullName>
    </submittedName>
</protein>
<keyword evidence="1" id="KW-1133">Transmembrane helix</keyword>
<gene>
    <name evidence="3" type="ORF">DY000_02006897</name>
    <name evidence="2" type="ORF">F2Q70_00011542</name>
</gene>
<comment type="caution">
    <text evidence="2">The sequence shown here is derived from an EMBL/GenBank/DDBJ whole genome shotgun (WGS) entry which is preliminary data.</text>
</comment>
<accession>A0A3N6RVH0</accession>
<dbReference type="AlphaFoldDB" id="A0A3N6RVH0"/>
<dbReference type="Proteomes" id="UP000266723">
    <property type="component" value="Unassembled WGS sequence"/>
</dbReference>
<sequence length="94" mass="10273">MFGPTHPFGEVDSLLDLTRPFGELESGPSRPFGELDDGCFAVRDPLSEALSNLSRRLILCIHIGIVANLILVVKYYMKCTRSATGSEAEVKLCS</sequence>
<proteinExistence type="predicted"/>
<keyword evidence="1" id="KW-0812">Transmembrane</keyword>
<evidence type="ECO:0000313" key="3">
    <source>
        <dbReference type="EMBL" id="KAF3552459.1"/>
    </source>
</evidence>
<dbReference type="EMBL" id="QGKY02000089">
    <property type="protein sequence ID" value="KAF2610029.1"/>
    <property type="molecule type" value="Genomic_DNA"/>
</dbReference>
<name>A0A3N6RVH0_BRACR</name>
<evidence type="ECO:0000313" key="4">
    <source>
        <dbReference type="Proteomes" id="UP000266723"/>
    </source>
</evidence>
<evidence type="ECO:0000313" key="2">
    <source>
        <dbReference type="EMBL" id="KAF2610029.1"/>
    </source>
</evidence>